<dbReference type="Proteomes" id="UP000821837">
    <property type="component" value="Unassembled WGS sequence"/>
</dbReference>
<accession>A0A9D4T243</accession>
<organism evidence="1 2">
    <name type="scientific">Rhipicephalus sanguineus</name>
    <name type="common">Brown dog tick</name>
    <name type="synonym">Ixodes sanguineus</name>
    <dbReference type="NCBI Taxonomy" id="34632"/>
    <lineage>
        <taxon>Eukaryota</taxon>
        <taxon>Metazoa</taxon>
        <taxon>Ecdysozoa</taxon>
        <taxon>Arthropoda</taxon>
        <taxon>Chelicerata</taxon>
        <taxon>Arachnida</taxon>
        <taxon>Acari</taxon>
        <taxon>Parasitiformes</taxon>
        <taxon>Ixodida</taxon>
        <taxon>Ixodoidea</taxon>
        <taxon>Ixodidae</taxon>
        <taxon>Rhipicephalinae</taxon>
        <taxon>Rhipicephalus</taxon>
        <taxon>Rhipicephalus</taxon>
    </lineage>
</organism>
<protein>
    <submittedName>
        <fullName evidence="1">Uncharacterized protein</fullName>
    </submittedName>
</protein>
<sequence>MAASADEFVVLLRGVAELIRAYDAIEEGSDYVDHHIISLLLARLMRQDRHRVPLYVERVVPAYVDLEFKKMSRLSRSTAAALVEEFERSTFHPQGSRG</sequence>
<dbReference type="EMBL" id="JABSTV010001248">
    <property type="protein sequence ID" value="KAH7969061.1"/>
    <property type="molecule type" value="Genomic_DNA"/>
</dbReference>
<gene>
    <name evidence="1" type="ORF">HPB52_014178</name>
</gene>
<keyword evidence="2" id="KW-1185">Reference proteome</keyword>
<name>A0A9D4T243_RHISA</name>
<dbReference type="AlphaFoldDB" id="A0A9D4T243"/>
<comment type="caution">
    <text evidence="1">The sequence shown here is derived from an EMBL/GenBank/DDBJ whole genome shotgun (WGS) entry which is preliminary data.</text>
</comment>
<evidence type="ECO:0000313" key="1">
    <source>
        <dbReference type="EMBL" id="KAH7969061.1"/>
    </source>
</evidence>
<dbReference type="VEuPathDB" id="VectorBase:RSAN_053554"/>
<reference evidence="1" key="2">
    <citation type="submission" date="2021-09" db="EMBL/GenBank/DDBJ databases">
        <authorList>
            <person name="Jia N."/>
            <person name="Wang J."/>
            <person name="Shi W."/>
            <person name="Du L."/>
            <person name="Sun Y."/>
            <person name="Zhan W."/>
            <person name="Jiang J."/>
            <person name="Wang Q."/>
            <person name="Zhang B."/>
            <person name="Ji P."/>
            <person name="Sakyi L.B."/>
            <person name="Cui X."/>
            <person name="Yuan T."/>
            <person name="Jiang B."/>
            <person name="Yang W."/>
            <person name="Lam T.T.-Y."/>
            <person name="Chang Q."/>
            <person name="Ding S."/>
            <person name="Wang X."/>
            <person name="Zhu J."/>
            <person name="Ruan X."/>
            <person name="Zhao L."/>
            <person name="Wei J."/>
            <person name="Que T."/>
            <person name="Du C."/>
            <person name="Cheng J."/>
            <person name="Dai P."/>
            <person name="Han X."/>
            <person name="Huang E."/>
            <person name="Gao Y."/>
            <person name="Liu J."/>
            <person name="Shao H."/>
            <person name="Ye R."/>
            <person name="Li L."/>
            <person name="Wei W."/>
            <person name="Wang X."/>
            <person name="Wang C."/>
            <person name="Huo Q."/>
            <person name="Li W."/>
            <person name="Guo W."/>
            <person name="Chen H."/>
            <person name="Chen S."/>
            <person name="Zhou L."/>
            <person name="Zhou L."/>
            <person name="Ni X."/>
            <person name="Tian J."/>
            <person name="Zhou Y."/>
            <person name="Sheng Y."/>
            <person name="Liu T."/>
            <person name="Pan Y."/>
            <person name="Xia L."/>
            <person name="Li J."/>
            <person name="Zhao F."/>
            <person name="Cao W."/>
        </authorList>
    </citation>
    <scope>NUCLEOTIDE SEQUENCE</scope>
    <source>
        <strain evidence="1">Rsan-2018</strain>
        <tissue evidence="1">Larvae</tissue>
    </source>
</reference>
<evidence type="ECO:0000313" key="2">
    <source>
        <dbReference type="Proteomes" id="UP000821837"/>
    </source>
</evidence>
<reference evidence="1" key="1">
    <citation type="journal article" date="2020" name="Cell">
        <title>Large-Scale Comparative Analyses of Tick Genomes Elucidate Their Genetic Diversity and Vector Capacities.</title>
        <authorList>
            <consortium name="Tick Genome and Microbiome Consortium (TIGMIC)"/>
            <person name="Jia N."/>
            <person name="Wang J."/>
            <person name="Shi W."/>
            <person name="Du L."/>
            <person name="Sun Y."/>
            <person name="Zhan W."/>
            <person name="Jiang J.F."/>
            <person name="Wang Q."/>
            <person name="Zhang B."/>
            <person name="Ji P."/>
            <person name="Bell-Sakyi L."/>
            <person name="Cui X.M."/>
            <person name="Yuan T.T."/>
            <person name="Jiang B.G."/>
            <person name="Yang W.F."/>
            <person name="Lam T.T."/>
            <person name="Chang Q.C."/>
            <person name="Ding S.J."/>
            <person name="Wang X.J."/>
            <person name="Zhu J.G."/>
            <person name="Ruan X.D."/>
            <person name="Zhao L."/>
            <person name="Wei J.T."/>
            <person name="Ye R.Z."/>
            <person name="Que T.C."/>
            <person name="Du C.H."/>
            <person name="Zhou Y.H."/>
            <person name="Cheng J.X."/>
            <person name="Dai P.F."/>
            <person name="Guo W.B."/>
            <person name="Han X.H."/>
            <person name="Huang E.J."/>
            <person name="Li L.F."/>
            <person name="Wei W."/>
            <person name="Gao Y.C."/>
            <person name="Liu J.Z."/>
            <person name="Shao H.Z."/>
            <person name="Wang X."/>
            <person name="Wang C.C."/>
            <person name="Yang T.C."/>
            <person name="Huo Q.B."/>
            <person name="Li W."/>
            <person name="Chen H.Y."/>
            <person name="Chen S.E."/>
            <person name="Zhou L.G."/>
            <person name="Ni X.B."/>
            <person name="Tian J.H."/>
            <person name="Sheng Y."/>
            <person name="Liu T."/>
            <person name="Pan Y.S."/>
            <person name="Xia L.Y."/>
            <person name="Li J."/>
            <person name="Zhao F."/>
            <person name="Cao W.C."/>
        </authorList>
    </citation>
    <scope>NUCLEOTIDE SEQUENCE</scope>
    <source>
        <strain evidence="1">Rsan-2018</strain>
    </source>
</reference>
<proteinExistence type="predicted"/>